<feature type="active site" description="Proton donor/acceptor" evidence="7">
    <location>
        <position position="87"/>
    </location>
</feature>
<dbReference type="PANTHER" id="PTHR21198:SF2">
    <property type="entry name" value="GLUTAMATE RACEMASE"/>
    <property type="match status" value="1"/>
</dbReference>
<feature type="binding site" evidence="7">
    <location>
        <begin position="199"/>
        <end position="200"/>
    </location>
    <ligand>
        <name>substrate</name>
    </ligand>
</feature>
<keyword evidence="3 7" id="KW-0133">Cell shape</keyword>
<dbReference type="InterPro" id="IPR015942">
    <property type="entry name" value="Asp/Glu/hydantoin_racemase"/>
</dbReference>
<feature type="binding site" evidence="7">
    <location>
        <begin position="24"/>
        <end position="25"/>
    </location>
    <ligand>
        <name>substrate</name>
    </ligand>
</feature>
<organism evidence="8 9">
    <name type="scientific">Leptothrix discophora</name>
    <dbReference type="NCBI Taxonomy" id="89"/>
    <lineage>
        <taxon>Bacteria</taxon>
        <taxon>Pseudomonadati</taxon>
        <taxon>Pseudomonadota</taxon>
        <taxon>Betaproteobacteria</taxon>
        <taxon>Burkholderiales</taxon>
        <taxon>Sphaerotilaceae</taxon>
        <taxon>Leptothrix</taxon>
    </lineage>
</organism>
<dbReference type="PROSITE" id="PS00924">
    <property type="entry name" value="ASP_GLU_RACEMASE_2"/>
    <property type="match status" value="1"/>
</dbReference>
<keyword evidence="9" id="KW-1185">Reference proteome</keyword>
<dbReference type="HAMAP" id="MF_00258">
    <property type="entry name" value="Glu_racemase"/>
    <property type="match status" value="1"/>
</dbReference>
<comment type="function">
    <text evidence="7">Provides the (R)-glutamate required for cell wall biosynthesis.</text>
</comment>
<comment type="pathway">
    <text evidence="7">Cell wall biogenesis; peptidoglycan biosynthesis.</text>
</comment>
<evidence type="ECO:0000256" key="1">
    <source>
        <dbReference type="ARBA" id="ARBA00001602"/>
    </source>
</evidence>
<evidence type="ECO:0000256" key="5">
    <source>
        <dbReference type="ARBA" id="ARBA00023235"/>
    </source>
</evidence>
<comment type="similarity">
    <text evidence="7">Belongs to the aspartate/glutamate racemases family.</text>
</comment>
<evidence type="ECO:0000256" key="6">
    <source>
        <dbReference type="ARBA" id="ARBA00023316"/>
    </source>
</evidence>
<evidence type="ECO:0000313" key="8">
    <source>
        <dbReference type="EMBL" id="MDP4299251.1"/>
    </source>
</evidence>
<dbReference type="Pfam" id="PF01177">
    <property type="entry name" value="Asp_Glu_race"/>
    <property type="match status" value="1"/>
</dbReference>
<dbReference type="SUPFAM" id="SSF53681">
    <property type="entry name" value="Aspartate/glutamate racemase"/>
    <property type="match status" value="2"/>
</dbReference>
<dbReference type="GO" id="GO:0008881">
    <property type="term" value="F:glutamate racemase activity"/>
    <property type="evidence" value="ECO:0007669"/>
    <property type="project" value="UniProtKB-EC"/>
</dbReference>
<comment type="caution">
    <text evidence="8">The sequence shown here is derived from an EMBL/GenBank/DDBJ whole genome shotgun (WGS) entry which is preliminary data.</text>
</comment>
<gene>
    <name evidence="7 8" type="primary">murI</name>
    <name evidence="8" type="ORF">Q8X39_01275</name>
</gene>
<dbReference type="InterPro" id="IPR004391">
    <property type="entry name" value="Glu_race"/>
</dbReference>
<dbReference type="NCBIfam" id="TIGR00067">
    <property type="entry name" value="glut_race"/>
    <property type="match status" value="1"/>
</dbReference>
<evidence type="ECO:0000256" key="7">
    <source>
        <dbReference type="HAMAP-Rule" id="MF_00258"/>
    </source>
</evidence>
<evidence type="ECO:0000256" key="3">
    <source>
        <dbReference type="ARBA" id="ARBA00022960"/>
    </source>
</evidence>
<keyword evidence="4 7" id="KW-0573">Peptidoglycan synthesis</keyword>
<reference evidence="8 9" key="1">
    <citation type="submission" date="2023-08" db="EMBL/GenBank/DDBJ databases">
        <authorList>
            <person name="Roldan D.M."/>
            <person name="Menes R.J."/>
        </authorList>
    </citation>
    <scope>NUCLEOTIDE SEQUENCE [LARGE SCALE GENOMIC DNA]</scope>
    <source>
        <strain evidence="8 9">CCM 2812</strain>
    </source>
</reference>
<evidence type="ECO:0000256" key="2">
    <source>
        <dbReference type="ARBA" id="ARBA00013090"/>
    </source>
</evidence>
<dbReference type="RefSeq" id="WP_305747813.1">
    <property type="nucleotide sequence ID" value="NZ_JAUZEE010000001.1"/>
</dbReference>
<dbReference type="InterPro" id="IPR018187">
    <property type="entry name" value="Asp/Glu_racemase_AS_1"/>
</dbReference>
<evidence type="ECO:0000256" key="4">
    <source>
        <dbReference type="ARBA" id="ARBA00022984"/>
    </source>
</evidence>
<dbReference type="PROSITE" id="PS00923">
    <property type="entry name" value="ASP_GLU_RACEMASE_1"/>
    <property type="match status" value="1"/>
</dbReference>
<dbReference type="Proteomes" id="UP001235760">
    <property type="component" value="Unassembled WGS sequence"/>
</dbReference>
<proteinExistence type="inferred from homology"/>
<feature type="binding site" evidence="7">
    <location>
        <begin position="56"/>
        <end position="57"/>
    </location>
    <ligand>
        <name>substrate</name>
    </ligand>
</feature>
<dbReference type="Gene3D" id="3.40.50.1860">
    <property type="match status" value="2"/>
</dbReference>
<dbReference type="EMBL" id="JAUZEE010000001">
    <property type="protein sequence ID" value="MDP4299251.1"/>
    <property type="molecule type" value="Genomic_DNA"/>
</dbReference>
<dbReference type="PANTHER" id="PTHR21198">
    <property type="entry name" value="GLUTAMATE RACEMASE"/>
    <property type="match status" value="1"/>
</dbReference>
<dbReference type="EC" id="5.1.1.3" evidence="2 7"/>
<accession>A0ABT9FYE3</accession>
<protein>
    <recommendedName>
        <fullName evidence="2 7">Glutamate racemase</fullName>
        <ecNumber evidence="2 7">5.1.1.3</ecNumber>
    </recommendedName>
</protein>
<dbReference type="InterPro" id="IPR001920">
    <property type="entry name" value="Asp/Glu_race"/>
</dbReference>
<keyword evidence="5 7" id="KW-0413">Isomerase</keyword>
<name>A0ABT9FYE3_LEPDI</name>
<dbReference type="InterPro" id="IPR033134">
    <property type="entry name" value="Asp/Glu_racemase_AS_2"/>
</dbReference>
<comment type="catalytic activity">
    <reaction evidence="1 7">
        <text>L-glutamate = D-glutamate</text>
        <dbReference type="Rhea" id="RHEA:12813"/>
        <dbReference type="ChEBI" id="CHEBI:29985"/>
        <dbReference type="ChEBI" id="CHEBI:29986"/>
        <dbReference type="EC" id="5.1.1.3"/>
    </reaction>
</comment>
<keyword evidence="6 7" id="KW-0961">Cell wall biogenesis/degradation</keyword>
<evidence type="ECO:0000313" key="9">
    <source>
        <dbReference type="Proteomes" id="UP001235760"/>
    </source>
</evidence>
<feature type="active site" description="Proton donor/acceptor" evidence="7">
    <location>
        <position position="198"/>
    </location>
</feature>
<sequence length="285" mass="30188">MNNDRADTRMNPQTATAPRIGVFDSGLGGLSVLRSLCRLRDDARFVYVADSGHAPYGDKPVDFIVARSLRVADFLVDQGVDMLVVACNTATAAAVKALRAAHPELPIVGVEPGIKPATQRTRNGRIGVLATEATLRSERFQLLAQAHADRIDLTLQPGVGLAAAIENHALDSATVRGCVERCCAPLRLAGVDTVVLGCTHYPLVADLIASQFGEDVALVDTSEAIARRTLDLRPLGQALGTGVDTRLQLWSSGDPALLTAASQRWLGTSCLAQPLPGPWNRVDGA</sequence>
<feature type="binding site" evidence="7">
    <location>
        <begin position="88"/>
        <end position="89"/>
    </location>
    <ligand>
        <name>substrate</name>
    </ligand>
</feature>